<name>A0A8C4R101_EPTBU</name>
<sequence>VFPMKLFGLVLLGVGCYAEVERRHYSTLNVAYLAPSVVMIIIGLVFFLISLIGLAGGLRDYLPLLKIFYYTLTVALIFQLGAGILALILKNSTLELFNNLVRSSLRNYYNDLDLKNFVDFVQVEVCTIFTFYFNFFFLALIRLVAEISVRGCTHAVLLWFRDHLTSMAALLLALIIPQYQRAGNSLMEHCISSTAAPPENDAAKQPHTAYE</sequence>
<feature type="chain" id="PRO_5034727758" evidence="6">
    <location>
        <begin position="19"/>
        <end position="211"/>
    </location>
</feature>
<evidence type="ECO:0000256" key="2">
    <source>
        <dbReference type="ARBA" id="ARBA00022692"/>
    </source>
</evidence>
<dbReference type="GeneTree" id="ENSGT00940000157973"/>
<keyword evidence="6" id="KW-0732">Signal</keyword>
<evidence type="ECO:0000256" key="4">
    <source>
        <dbReference type="ARBA" id="ARBA00023136"/>
    </source>
</evidence>
<dbReference type="PRINTS" id="PR00259">
    <property type="entry name" value="TMFOUR"/>
</dbReference>
<reference evidence="7" key="1">
    <citation type="submission" date="2025-08" db="UniProtKB">
        <authorList>
            <consortium name="Ensembl"/>
        </authorList>
    </citation>
    <scope>IDENTIFICATION</scope>
</reference>
<evidence type="ECO:0000313" key="7">
    <source>
        <dbReference type="Ensembl" id="ENSEBUP00000022520.1"/>
    </source>
</evidence>
<dbReference type="PANTHER" id="PTHR19282">
    <property type="entry name" value="TETRASPANIN"/>
    <property type="match status" value="1"/>
</dbReference>
<dbReference type="InterPro" id="IPR018499">
    <property type="entry name" value="Tetraspanin/Peripherin"/>
</dbReference>
<evidence type="ECO:0000313" key="8">
    <source>
        <dbReference type="Proteomes" id="UP000694388"/>
    </source>
</evidence>
<feature type="signal peptide" evidence="6">
    <location>
        <begin position="1"/>
        <end position="18"/>
    </location>
</feature>
<organism evidence="7 8">
    <name type="scientific">Eptatretus burgeri</name>
    <name type="common">Inshore hagfish</name>
    <dbReference type="NCBI Taxonomy" id="7764"/>
    <lineage>
        <taxon>Eukaryota</taxon>
        <taxon>Metazoa</taxon>
        <taxon>Chordata</taxon>
        <taxon>Craniata</taxon>
        <taxon>Vertebrata</taxon>
        <taxon>Cyclostomata</taxon>
        <taxon>Myxini</taxon>
        <taxon>Myxiniformes</taxon>
        <taxon>Myxinidae</taxon>
        <taxon>Eptatretinae</taxon>
        <taxon>Eptatretus</taxon>
    </lineage>
</organism>
<dbReference type="AlphaFoldDB" id="A0A8C4R101"/>
<keyword evidence="3 5" id="KW-1133">Transmembrane helix</keyword>
<evidence type="ECO:0000256" key="3">
    <source>
        <dbReference type="ARBA" id="ARBA00022989"/>
    </source>
</evidence>
<dbReference type="Pfam" id="PF00335">
    <property type="entry name" value="Tetraspanin"/>
    <property type="match status" value="1"/>
</dbReference>
<proteinExistence type="predicted"/>
<comment type="subcellular location">
    <subcellularLocation>
        <location evidence="1">Membrane</location>
        <topology evidence="1">Multi-pass membrane protein</topology>
    </subcellularLocation>
</comment>
<reference evidence="7" key="2">
    <citation type="submission" date="2025-09" db="UniProtKB">
        <authorList>
            <consortium name="Ensembl"/>
        </authorList>
    </citation>
    <scope>IDENTIFICATION</scope>
</reference>
<keyword evidence="8" id="KW-1185">Reference proteome</keyword>
<feature type="transmembrane region" description="Helical" evidence="5">
    <location>
        <begin position="67"/>
        <end position="89"/>
    </location>
</feature>
<feature type="transmembrane region" description="Helical" evidence="5">
    <location>
        <begin position="156"/>
        <end position="176"/>
    </location>
</feature>
<dbReference type="Proteomes" id="UP000694388">
    <property type="component" value="Unplaced"/>
</dbReference>
<keyword evidence="2 5" id="KW-0812">Transmembrane</keyword>
<evidence type="ECO:0000256" key="5">
    <source>
        <dbReference type="SAM" id="Phobius"/>
    </source>
</evidence>
<evidence type="ECO:0000256" key="6">
    <source>
        <dbReference type="SAM" id="SignalP"/>
    </source>
</evidence>
<dbReference type="PANTHER" id="PTHR19282:SF542">
    <property type="entry name" value="TETRASPANIN"/>
    <property type="match status" value="1"/>
</dbReference>
<protein>
    <submittedName>
        <fullName evidence="7">Tetraspanin 15</fullName>
    </submittedName>
</protein>
<dbReference type="GO" id="GO:0005886">
    <property type="term" value="C:plasma membrane"/>
    <property type="evidence" value="ECO:0007669"/>
    <property type="project" value="TreeGrafter"/>
</dbReference>
<dbReference type="Ensembl" id="ENSEBUT00000023096.1">
    <property type="protein sequence ID" value="ENSEBUP00000022520.1"/>
    <property type="gene ID" value="ENSEBUG00000013872.1"/>
</dbReference>
<evidence type="ECO:0000256" key="1">
    <source>
        <dbReference type="ARBA" id="ARBA00004141"/>
    </source>
</evidence>
<accession>A0A8C4R101</accession>
<feature type="transmembrane region" description="Helical" evidence="5">
    <location>
        <begin position="34"/>
        <end position="55"/>
    </location>
</feature>
<keyword evidence="4 5" id="KW-0472">Membrane</keyword>
<feature type="transmembrane region" description="Helical" evidence="5">
    <location>
        <begin position="120"/>
        <end position="144"/>
    </location>
</feature>